<dbReference type="Proteomes" id="UP000429958">
    <property type="component" value="Unassembled WGS sequence"/>
</dbReference>
<evidence type="ECO:0000313" key="1">
    <source>
        <dbReference type="EMBL" id="MSS38247.1"/>
    </source>
</evidence>
<dbReference type="AlphaFoldDB" id="A0A7X2NNT3"/>
<dbReference type="Pfam" id="PF13189">
    <property type="entry name" value="Cytidylate_kin2"/>
    <property type="match status" value="1"/>
</dbReference>
<dbReference type="RefSeq" id="WP_154473683.1">
    <property type="nucleotide sequence ID" value="NZ_DBEWUL010000001.1"/>
</dbReference>
<reference evidence="1 2" key="1">
    <citation type="submission" date="2019-08" db="EMBL/GenBank/DDBJ databases">
        <title>In-depth cultivation of the pig gut microbiome towards novel bacterial diversity and tailored functional studies.</title>
        <authorList>
            <person name="Wylensek D."/>
            <person name="Hitch T.C.A."/>
            <person name="Clavel T."/>
        </authorList>
    </citation>
    <scope>NUCLEOTIDE SEQUENCE [LARGE SCALE GENOMIC DNA]</scope>
    <source>
        <strain evidence="1 2">WCA-389-WT-23D1</strain>
    </source>
</reference>
<dbReference type="Gene3D" id="3.40.50.300">
    <property type="entry name" value="P-loop containing nucleotide triphosphate hydrolases"/>
    <property type="match status" value="1"/>
</dbReference>
<dbReference type="GO" id="GO:0016301">
    <property type="term" value="F:kinase activity"/>
    <property type="evidence" value="ECO:0007669"/>
    <property type="project" value="UniProtKB-KW"/>
</dbReference>
<name>A0A7X2NNT3_9CLOT</name>
<keyword evidence="1" id="KW-0418">Kinase</keyword>
<organism evidence="1 2">
    <name type="scientific">Clostridium porci</name>
    <dbReference type="NCBI Taxonomy" id="2605778"/>
    <lineage>
        <taxon>Bacteria</taxon>
        <taxon>Bacillati</taxon>
        <taxon>Bacillota</taxon>
        <taxon>Clostridia</taxon>
        <taxon>Eubacteriales</taxon>
        <taxon>Clostridiaceae</taxon>
        <taxon>Clostridium</taxon>
    </lineage>
</organism>
<protein>
    <submittedName>
        <fullName evidence="1">Cytidylate kinase-like family protein</fullName>
    </submittedName>
</protein>
<evidence type="ECO:0000313" key="2">
    <source>
        <dbReference type="Proteomes" id="UP000429958"/>
    </source>
</evidence>
<keyword evidence="2" id="KW-1185">Reference proteome</keyword>
<dbReference type="EMBL" id="VUMD01000020">
    <property type="protein sequence ID" value="MSS38247.1"/>
    <property type="molecule type" value="Genomic_DNA"/>
</dbReference>
<keyword evidence="1" id="KW-0808">Transferase</keyword>
<gene>
    <name evidence="1" type="ORF">FYJ39_17325</name>
</gene>
<sequence>MTNNLIITIGRQCGSGGKLIGEMLAKKMGVKCYDKELLSMAAKHSGLCQELFEKLDERPTSSFLYSLVMDSYSMGYTTSGYSDMPINHKIFLAQFDTIKRLADEHSCVMVGRCADYALEDYPNVVNVFITADDRDKLNRLKELYKVDESKAKDIMIKTDKQRSSYYNYYSNKKWSDPRSYDLCINSSKVGHEGAVDVIMNFADVKQRWLKQN</sequence>
<dbReference type="InterPro" id="IPR027417">
    <property type="entry name" value="P-loop_NTPase"/>
</dbReference>
<accession>A0A7X2NNT3</accession>
<comment type="caution">
    <text evidence="1">The sequence shown here is derived from an EMBL/GenBank/DDBJ whole genome shotgun (WGS) entry which is preliminary data.</text>
</comment>
<proteinExistence type="predicted"/>